<gene>
    <name evidence="6" type="ORF">PCOR1329_LOCUS57271</name>
</gene>
<feature type="transmembrane region" description="Helical" evidence="5">
    <location>
        <begin position="178"/>
        <end position="199"/>
    </location>
</feature>
<evidence type="ECO:0000256" key="3">
    <source>
        <dbReference type="ARBA" id="ARBA00022989"/>
    </source>
</evidence>
<feature type="transmembrane region" description="Helical" evidence="5">
    <location>
        <begin position="214"/>
        <end position="233"/>
    </location>
</feature>
<feature type="transmembrane region" description="Helical" evidence="5">
    <location>
        <begin position="64"/>
        <end position="83"/>
    </location>
</feature>
<evidence type="ECO:0000256" key="2">
    <source>
        <dbReference type="ARBA" id="ARBA00022692"/>
    </source>
</evidence>
<comment type="caution">
    <text evidence="6">The sequence shown here is derived from an EMBL/GenBank/DDBJ whole genome shotgun (WGS) entry which is preliminary data.</text>
</comment>
<accession>A0ABN9VE84</accession>
<keyword evidence="4 5" id="KW-0472">Membrane</keyword>
<feature type="transmembrane region" description="Helical" evidence="5">
    <location>
        <begin position="89"/>
        <end position="110"/>
    </location>
</feature>
<organism evidence="6 7">
    <name type="scientific">Prorocentrum cordatum</name>
    <dbReference type="NCBI Taxonomy" id="2364126"/>
    <lineage>
        <taxon>Eukaryota</taxon>
        <taxon>Sar</taxon>
        <taxon>Alveolata</taxon>
        <taxon>Dinophyceae</taxon>
        <taxon>Prorocentrales</taxon>
        <taxon>Prorocentraceae</taxon>
        <taxon>Prorocentrum</taxon>
    </lineage>
</organism>
<evidence type="ECO:0008006" key="8">
    <source>
        <dbReference type="Google" id="ProtNLM"/>
    </source>
</evidence>
<reference evidence="6" key="1">
    <citation type="submission" date="2023-10" db="EMBL/GenBank/DDBJ databases">
        <authorList>
            <person name="Chen Y."/>
            <person name="Shah S."/>
            <person name="Dougan E. K."/>
            <person name="Thang M."/>
            <person name="Chan C."/>
        </authorList>
    </citation>
    <scope>NUCLEOTIDE SEQUENCE [LARGE SCALE GENOMIC DNA]</scope>
</reference>
<comment type="subcellular location">
    <subcellularLocation>
        <location evidence="1">Membrane</location>
        <topology evidence="1">Multi-pass membrane protein</topology>
    </subcellularLocation>
</comment>
<protein>
    <recommendedName>
        <fullName evidence="8">Transmembrane protein 147</fullName>
    </recommendedName>
</protein>
<keyword evidence="2 5" id="KW-0812">Transmembrane</keyword>
<keyword evidence="3 5" id="KW-1133">Transmembrane helix</keyword>
<dbReference type="SMART" id="SM01417">
    <property type="entry name" value="Solute_trans_a"/>
    <property type="match status" value="1"/>
</dbReference>
<evidence type="ECO:0000256" key="5">
    <source>
        <dbReference type="SAM" id="Phobius"/>
    </source>
</evidence>
<dbReference type="EMBL" id="CAUYUJ010017068">
    <property type="protein sequence ID" value="CAK0871429.1"/>
    <property type="molecule type" value="Genomic_DNA"/>
</dbReference>
<feature type="non-terminal residue" evidence="6">
    <location>
        <position position="317"/>
    </location>
</feature>
<evidence type="ECO:0000313" key="7">
    <source>
        <dbReference type="Proteomes" id="UP001189429"/>
    </source>
</evidence>
<dbReference type="InterPro" id="IPR005178">
    <property type="entry name" value="Ostalpha/TMEM184C"/>
</dbReference>
<feature type="transmembrane region" description="Helical" evidence="5">
    <location>
        <begin position="34"/>
        <end position="52"/>
    </location>
</feature>
<evidence type="ECO:0000313" key="6">
    <source>
        <dbReference type="EMBL" id="CAK0871429.1"/>
    </source>
</evidence>
<keyword evidence="7" id="KW-1185">Reference proteome</keyword>
<proteinExistence type="predicted"/>
<feature type="transmembrane region" description="Helical" evidence="5">
    <location>
        <begin position="7"/>
        <end position="28"/>
    </location>
</feature>
<sequence length="317" mass="33679">MSFFLQAVFFGAAVPVVCVVVCCALLAVSNPDSLLTSCVSMTAAVCATHMLLHRWEDSPRRYQILAILSMPAVYACLTGLQQLVPQQALHLGVCAEIYEGLGLVTFLLLLRSLAGAGASEGSPGLRARAGASQWGCGAPSYECMAATLPVYKIAFLIVSTVDATSGLDLGYALSRADLLCSFCLGCVALTAIGRLLAHFTESLGSSALLLKHKFWAVKGIVTVMFNQSLLLWALDRPLQRLLDLLEMEAREDFVATLVAMEMLFLSLWHTVAFPVSGDSAAAAPGGRQRALLAGSGAASSSGEGDWLWPWMVAQMTV</sequence>
<name>A0ABN9VE84_9DINO</name>
<dbReference type="Pfam" id="PF03619">
    <property type="entry name" value="Solute_trans_a"/>
    <property type="match status" value="1"/>
</dbReference>
<evidence type="ECO:0000256" key="1">
    <source>
        <dbReference type="ARBA" id="ARBA00004141"/>
    </source>
</evidence>
<dbReference type="Proteomes" id="UP001189429">
    <property type="component" value="Unassembled WGS sequence"/>
</dbReference>
<evidence type="ECO:0000256" key="4">
    <source>
        <dbReference type="ARBA" id="ARBA00023136"/>
    </source>
</evidence>